<protein>
    <submittedName>
        <fullName evidence="6">Beta,beta-carotene</fullName>
    </submittedName>
</protein>
<feature type="binding site" evidence="5">
    <location>
        <position position="160"/>
    </location>
    <ligand>
        <name>Fe cation</name>
        <dbReference type="ChEBI" id="CHEBI:24875"/>
        <note>catalytic</note>
    </ligand>
</feature>
<evidence type="ECO:0000256" key="2">
    <source>
        <dbReference type="ARBA" id="ARBA00022723"/>
    </source>
</evidence>
<feature type="binding site" evidence="5">
    <location>
        <position position="477"/>
    </location>
    <ligand>
        <name>Fe cation</name>
        <dbReference type="ChEBI" id="CHEBI:24875"/>
        <note>catalytic</note>
    </ligand>
</feature>
<dbReference type="AlphaFoldDB" id="A0A5N5TMP6"/>
<dbReference type="PANTHER" id="PTHR10543:SF24">
    <property type="entry name" value="CAROTENOID ISOMEROOXYGENASE"/>
    <property type="match status" value="1"/>
</dbReference>
<dbReference type="GO" id="GO:0016121">
    <property type="term" value="P:carotene catabolic process"/>
    <property type="evidence" value="ECO:0007669"/>
    <property type="project" value="TreeGrafter"/>
</dbReference>
<evidence type="ECO:0000256" key="1">
    <source>
        <dbReference type="ARBA" id="ARBA00006787"/>
    </source>
</evidence>
<comment type="cofactor">
    <cofactor evidence="5">
        <name>Fe(2+)</name>
        <dbReference type="ChEBI" id="CHEBI:29033"/>
    </cofactor>
    <text evidence="5">Binds 1 Fe(2+) ion per subunit.</text>
</comment>
<sequence>MELFSQNFVNATEQITPVKTTVKGNLPSWLRGDLIRVTFCKRFVESDAYKKAHKAGRPVYTEFGTKAFPDPTKSLFSRLVSSFVTSNMKFLSNYSSVVKTKIKIPAASPTTQACNIMRIEDEIFVSSETCYMRRIEQNTLDTKEKVDMHKIAGTNFASSHVITDDTGTSYNIGFTIFSGPKYHIMKRSPSNNNTGKDVWLNTRCITTLPSSWKASYSYVHSFGLTENYLVFLEQPLLVNVLRLATSQVKGRSLNDCLEWHPQELVKFIIVNKKTGEVVKTKYISDEPFLVMHHVNAYEVKGQLVVDFVAYPNCDIIEKLYLEKDVQEGEELVSVPNCTASAVRARKDSKGDFIQVSGMEIGETGMDMPTFNNERRCKPYRYVYGNGGFDQGYYKNAVCKIDTETGLSQIFKESEYQYPSEPIFVPRPFAAHEEDGVVLVSMVETRKDHPHALVVLDAQSFTEIARIETNEPIPTSLHGIFVPDGSGGY</sequence>
<comment type="caution">
    <text evidence="6">The sequence shown here is derived from an EMBL/GenBank/DDBJ whole genome shotgun (WGS) entry which is preliminary data.</text>
</comment>
<dbReference type="GO" id="GO:0046872">
    <property type="term" value="F:metal ion binding"/>
    <property type="evidence" value="ECO:0007669"/>
    <property type="project" value="UniProtKB-KW"/>
</dbReference>
<dbReference type="GO" id="GO:0003834">
    <property type="term" value="F:beta-carotene 15,15'-dioxygenase activity"/>
    <property type="evidence" value="ECO:0007669"/>
    <property type="project" value="TreeGrafter"/>
</dbReference>
<evidence type="ECO:0000256" key="4">
    <source>
        <dbReference type="ARBA" id="ARBA00023004"/>
    </source>
</evidence>
<dbReference type="GO" id="GO:0042574">
    <property type="term" value="P:retinal metabolic process"/>
    <property type="evidence" value="ECO:0007669"/>
    <property type="project" value="TreeGrafter"/>
</dbReference>
<reference evidence="6 7" key="1">
    <citation type="journal article" date="2019" name="PLoS Biol.">
        <title>Sex chromosomes control vertical transmission of feminizing Wolbachia symbionts in an isopod.</title>
        <authorList>
            <person name="Becking T."/>
            <person name="Chebbi M.A."/>
            <person name="Giraud I."/>
            <person name="Moumen B."/>
            <person name="Laverre T."/>
            <person name="Caubet Y."/>
            <person name="Peccoud J."/>
            <person name="Gilbert C."/>
            <person name="Cordaux R."/>
        </authorList>
    </citation>
    <scope>NUCLEOTIDE SEQUENCE [LARGE SCALE GENOMIC DNA]</scope>
    <source>
        <strain evidence="6">ANa2</strain>
        <tissue evidence="6">Whole body excluding digestive tract and cuticle</tissue>
    </source>
</reference>
<keyword evidence="4 5" id="KW-0408">Iron</keyword>
<evidence type="ECO:0000313" key="7">
    <source>
        <dbReference type="Proteomes" id="UP000326759"/>
    </source>
</evidence>
<gene>
    <name evidence="6" type="primary">Bco1</name>
    <name evidence="6" type="ORF">Anas_03280</name>
</gene>
<accession>A0A5N5TMP6</accession>
<name>A0A5N5TMP6_9CRUS</name>
<evidence type="ECO:0000256" key="5">
    <source>
        <dbReference type="PIRSR" id="PIRSR604294-1"/>
    </source>
</evidence>
<dbReference type="EMBL" id="SEYY01000341">
    <property type="protein sequence ID" value="KAB7507438.1"/>
    <property type="molecule type" value="Genomic_DNA"/>
</dbReference>
<organism evidence="6 7">
    <name type="scientific">Armadillidium nasatum</name>
    <dbReference type="NCBI Taxonomy" id="96803"/>
    <lineage>
        <taxon>Eukaryota</taxon>
        <taxon>Metazoa</taxon>
        <taxon>Ecdysozoa</taxon>
        <taxon>Arthropoda</taxon>
        <taxon>Crustacea</taxon>
        <taxon>Multicrustacea</taxon>
        <taxon>Malacostraca</taxon>
        <taxon>Eumalacostraca</taxon>
        <taxon>Peracarida</taxon>
        <taxon>Isopoda</taxon>
        <taxon>Oniscidea</taxon>
        <taxon>Crinocheta</taxon>
        <taxon>Armadillidiidae</taxon>
        <taxon>Armadillidium</taxon>
    </lineage>
</organism>
<keyword evidence="3" id="KW-0560">Oxidoreductase</keyword>
<comment type="similarity">
    <text evidence="1">Belongs to the carotenoid oxygenase family.</text>
</comment>
<proteinExistence type="inferred from homology"/>
<feature type="binding site" evidence="5">
    <location>
        <position position="292"/>
    </location>
    <ligand>
        <name>Fe cation</name>
        <dbReference type="ChEBI" id="CHEBI:24875"/>
        <note>catalytic</note>
    </ligand>
</feature>
<feature type="binding site" evidence="5">
    <location>
        <position position="220"/>
    </location>
    <ligand>
        <name>Fe cation</name>
        <dbReference type="ChEBI" id="CHEBI:24875"/>
        <note>catalytic</note>
    </ligand>
</feature>
<keyword evidence="7" id="KW-1185">Reference proteome</keyword>
<keyword evidence="2 5" id="KW-0479">Metal-binding</keyword>
<dbReference type="Pfam" id="PF03055">
    <property type="entry name" value="RPE65"/>
    <property type="match status" value="1"/>
</dbReference>
<dbReference type="GO" id="GO:0010436">
    <property type="term" value="F:carotenoid dioxygenase activity"/>
    <property type="evidence" value="ECO:0007669"/>
    <property type="project" value="TreeGrafter"/>
</dbReference>
<evidence type="ECO:0000256" key="3">
    <source>
        <dbReference type="ARBA" id="ARBA00023002"/>
    </source>
</evidence>
<dbReference type="InterPro" id="IPR004294">
    <property type="entry name" value="Carotenoid_Oase"/>
</dbReference>
<evidence type="ECO:0000313" key="6">
    <source>
        <dbReference type="EMBL" id="KAB7507438.1"/>
    </source>
</evidence>
<dbReference type="PANTHER" id="PTHR10543">
    <property type="entry name" value="BETA-CAROTENE DIOXYGENASE"/>
    <property type="match status" value="1"/>
</dbReference>
<dbReference type="OrthoDB" id="1069523at2759"/>
<dbReference type="Proteomes" id="UP000326759">
    <property type="component" value="Unassembled WGS sequence"/>
</dbReference>